<dbReference type="PANTHER" id="PTHR46130:SF3">
    <property type="entry name" value="CHROMOSOME UNDETERMINED SCAFFOLD_33, WHOLE GENOME SHOTGUN SEQUENCE"/>
    <property type="match status" value="1"/>
</dbReference>
<keyword evidence="2 7" id="KW-0732">Signal</keyword>
<dbReference type="RefSeq" id="XP_006817135.1">
    <property type="nucleotide sequence ID" value="XM_006817072.1"/>
</dbReference>
<dbReference type="InterPro" id="IPR008754">
    <property type="entry name" value="Peptidase_M43"/>
</dbReference>
<evidence type="ECO:0000313" key="9">
    <source>
        <dbReference type="Proteomes" id="UP000694865"/>
    </source>
</evidence>
<dbReference type="Gene3D" id="2.60.120.200">
    <property type="match status" value="1"/>
</dbReference>
<dbReference type="PANTHER" id="PTHR46130">
    <property type="entry name" value="LAMGL DOMAIN-CONTAINING PROTEIN"/>
    <property type="match status" value="1"/>
</dbReference>
<evidence type="ECO:0000256" key="1">
    <source>
        <dbReference type="ARBA" id="ARBA00008721"/>
    </source>
</evidence>
<sequence length="1480" mass="165784">MMHAFISIVSITLILVAVSENCDGTRTSDHLEKIYHHEIKTKRHRELANEQCTKSEKTRLHHHRRFPRALPDSKKYFFGKAAYFSGDAEVIRYKLPKNANHNLPREAFAIEAWLKPEGGQRNKTTTIVGLHDACGMSITDRGWSIGIHSNDKDSEQNAKLYFSLRSDRSRDATIITAHNQYEPNHWVHVAASYDGTTMVLYINGAKVATSSNQRGDIFSRSSSQCKELDIGGNPLTGTFYRGVIDEVILWSEARSHVEIKDSIYSISRRKENLSKLDVYEDFSDMNDWDVVVDSEPRIINSDMPSDFHDVTLKTNACSETVCDDPDVTISYTENWSLRKPKTLRYRVINVYEDDQTNPTVSQEQIHYQHRAINVAFNKYNISWELTIVNVTNTALRRRAITYGCDISNVGNGVCDDECRHERTGNDGGDCDEESLKGKCEASKQSNGKCDSDCNNAYHNWDGGDCCLGNPGEATQCYDPRSSNRVYLDVDEYKTLLGFDNSEYLSIYFAQWTNRNLQGIATFPWEKEVYDILGGIILQPDHYGKPAYTKSMVHELGHVLGLWHTHHGISEMGCTDECLEIYPSLELGDLIADTYPTPLNQHCRDPKPNEFDKCGIQIDYINTPFRNYMGYADNACIDNFTPQQRARMHCYIDLIYKPWQDSKTPSMVPLPPKIISKGEGSISMAWVPSLSLNLGGPGNECNECSHDNTLIQYAKTAYSPNPSWSFGDTSQATGPPDAEHCDVSGKAWMPKDIDCENCYIELGFETNIVPIQLSIWVAWNPSDGIKDVVLVFKDGTEQSLGAITAYCDMPYTTQLFVGRRVIEKVRIHVTNQYVSIDAVQLTSEKDHPVCKECKPLRYIIHRTPAFTLGEHRVTVQAPYYHDSDLSLGTQYVYNIQAVQGGQLSEMSPSLLYTHGQSFCGDGVIDRSRNEECDDGNAINQDGCNLNCKIDEFFHCKGEPSLCYLHDGDGICEDFEQLSSVRDCGFYTPPGYSDQYATTAVANPMYQHDDCPESVVIGEPHLSQKCEAEIDPSTAWRPCNVVLNDGDYWLRVGFDRPLVATTVIIYIASDGASTLNFEPNSMSIDLIDTADISHPLGTNEIMLFCKDNPIHVGVVHDLSKPFYLTKAVLIKFTSPNIAISAVALRSHNGLDPITLAGCHPGELYNPATKQCTSYQCKKPMCNKLTIKHASSDCQDNDKDYVEGDICKVKCINGYVPNESKQVLCVGGNWQGLSSLSCMPINCGTPNIAHAEVVCSDGTTFGKQCSFKCIHPAKMQGTDNTVVCESDGMFSLPDAFCQLMCDAPQLPTNAILANQKCQHSGHNVGTSCKFRCKAGYYIKGQPYSRSFRHVCGEDAEWHGQTCEPVQCEPPPLLYYGMYNCTDGYNSGSECKLRCPGESGDSDKFRLLSANFTLSPYNGAESLFWMFSENAERADSESIYHSRTSICGNNYVLPEKIKFDDHVPSQFYKKLVAMEGSYKSKYKT</sequence>
<accession>A0ABM0MAU4</accession>
<comment type="caution">
    <text evidence="6">Lacks conserved residue(s) required for the propagation of feature annotation.</text>
</comment>
<feature type="domain" description="Sushi" evidence="8">
    <location>
        <begin position="1296"/>
        <end position="1361"/>
    </location>
</feature>
<dbReference type="InterPro" id="IPR036116">
    <property type="entry name" value="FN3_sf"/>
</dbReference>
<comment type="similarity">
    <text evidence="1">Belongs to the peptidase M43B family.</text>
</comment>
<evidence type="ECO:0000256" key="6">
    <source>
        <dbReference type="PROSITE-ProRule" id="PRU00302"/>
    </source>
</evidence>
<dbReference type="Gene3D" id="3.40.390.10">
    <property type="entry name" value="Collagenase (Catalytic Domain)"/>
    <property type="match status" value="1"/>
</dbReference>
<proteinExistence type="inferred from homology"/>
<dbReference type="Gene3D" id="2.10.70.10">
    <property type="entry name" value="Complement Module, domain 1"/>
    <property type="match status" value="2"/>
</dbReference>
<evidence type="ECO:0000256" key="5">
    <source>
        <dbReference type="ARBA" id="ARBA00023180"/>
    </source>
</evidence>
<keyword evidence="9" id="KW-1185">Reference proteome</keyword>
<organism evidence="9 10">
    <name type="scientific">Saccoglossus kowalevskii</name>
    <name type="common">Acorn worm</name>
    <dbReference type="NCBI Taxonomy" id="10224"/>
    <lineage>
        <taxon>Eukaryota</taxon>
        <taxon>Metazoa</taxon>
        <taxon>Hemichordata</taxon>
        <taxon>Enteropneusta</taxon>
        <taxon>Harrimaniidae</taxon>
        <taxon>Saccoglossus</taxon>
    </lineage>
</organism>
<dbReference type="Pfam" id="PF13948">
    <property type="entry name" value="DUF4215"/>
    <property type="match status" value="1"/>
</dbReference>
<keyword evidence="5" id="KW-0325">Glycoprotein</keyword>
<evidence type="ECO:0000256" key="7">
    <source>
        <dbReference type="SAM" id="SignalP"/>
    </source>
</evidence>
<dbReference type="InterPro" id="IPR035976">
    <property type="entry name" value="Sushi/SCR/CCP_sf"/>
</dbReference>
<dbReference type="InterPro" id="IPR006558">
    <property type="entry name" value="LamG-like"/>
</dbReference>
<evidence type="ECO:0000256" key="4">
    <source>
        <dbReference type="ARBA" id="ARBA00023157"/>
    </source>
</evidence>
<feature type="signal peptide" evidence="7">
    <location>
        <begin position="1"/>
        <end position="19"/>
    </location>
</feature>
<gene>
    <name evidence="10" type="primary">LOC100368886</name>
</gene>
<reference evidence="10" key="1">
    <citation type="submission" date="2025-08" db="UniProtKB">
        <authorList>
            <consortium name="RefSeq"/>
        </authorList>
    </citation>
    <scope>IDENTIFICATION</scope>
    <source>
        <tissue evidence="10">Testes</tissue>
    </source>
</reference>
<dbReference type="InterPro" id="IPR024079">
    <property type="entry name" value="MetalloPept_cat_dom_sf"/>
</dbReference>
<dbReference type="SMART" id="SM00560">
    <property type="entry name" value="LamGL"/>
    <property type="match status" value="1"/>
</dbReference>
<dbReference type="InterPro" id="IPR058897">
    <property type="entry name" value="PAPPA_SD_C"/>
</dbReference>
<dbReference type="GeneID" id="100368886"/>
<dbReference type="SUPFAM" id="SSF57535">
    <property type="entry name" value="Complement control module/SCR domain"/>
    <property type="match status" value="3"/>
</dbReference>
<dbReference type="SUPFAM" id="SSF55486">
    <property type="entry name" value="Metalloproteases ('zincins'), catalytic domain"/>
    <property type="match status" value="2"/>
</dbReference>
<dbReference type="SMART" id="SM00032">
    <property type="entry name" value="CCP"/>
    <property type="match status" value="3"/>
</dbReference>
<protein>
    <submittedName>
        <fullName evidence="10">Pappalysin-1-like</fullName>
    </submittedName>
</protein>
<feature type="domain" description="Sushi" evidence="8">
    <location>
        <begin position="1172"/>
        <end position="1237"/>
    </location>
</feature>
<keyword evidence="3" id="KW-0677">Repeat</keyword>
<dbReference type="Pfam" id="PF05572">
    <property type="entry name" value="Peptidase_M43"/>
    <property type="match status" value="1"/>
</dbReference>
<dbReference type="Pfam" id="PF25900">
    <property type="entry name" value="PAPPA"/>
    <property type="match status" value="1"/>
</dbReference>
<keyword evidence="4 6" id="KW-1015">Disulfide bond</keyword>
<feature type="disulfide bond" evidence="6">
    <location>
        <begin position="1208"/>
        <end position="1235"/>
    </location>
</feature>
<dbReference type="SUPFAM" id="SSF49899">
    <property type="entry name" value="Concanavalin A-like lectins/glucanases"/>
    <property type="match status" value="1"/>
</dbReference>
<dbReference type="InterPro" id="IPR000800">
    <property type="entry name" value="Notch_dom"/>
</dbReference>
<dbReference type="InterPro" id="IPR000436">
    <property type="entry name" value="Sushi_SCR_CCP_dom"/>
</dbReference>
<dbReference type="InterPro" id="IPR043543">
    <property type="entry name" value="PAPPA/PAPPA2"/>
</dbReference>
<dbReference type="InterPro" id="IPR013320">
    <property type="entry name" value="ConA-like_dom_sf"/>
</dbReference>
<dbReference type="NCBIfam" id="TIGR02232">
    <property type="entry name" value="myxo_disulf_rpt"/>
    <property type="match status" value="1"/>
</dbReference>
<name>A0ABM0MAU4_SACKO</name>
<dbReference type="SUPFAM" id="SSF49265">
    <property type="entry name" value="Fibronectin type III"/>
    <property type="match status" value="1"/>
</dbReference>
<evidence type="ECO:0000256" key="2">
    <source>
        <dbReference type="ARBA" id="ARBA00022729"/>
    </source>
</evidence>
<dbReference type="PROSITE" id="PS50923">
    <property type="entry name" value="SUSHI"/>
    <property type="match status" value="2"/>
</dbReference>
<evidence type="ECO:0000313" key="10">
    <source>
        <dbReference type="RefSeq" id="XP_006817135.1"/>
    </source>
</evidence>
<evidence type="ECO:0000259" key="8">
    <source>
        <dbReference type="PROSITE" id="PS50923"/>
    </source>
</evidence>
<dbReference type="Pfam" id="PF13385">
    <property type="entry name" value="Laminin_G_3"/>
    <property type="match status" value="1"/>
</dbReference>
<dbReference type="Proteomes" id="UP000694865">
    <property type="component" value="Unplaced"/>
</dbReference>
<keyword evidence="6" id="KW-0768">Sushi</keyword>
<feature type="chain" id="PRO_5047197821" evidence="7">
    <location>
        <begin position="20"/>
        <end position="1480"/>
    </location>
</feature>
<dbReference type="InterPro" id="IPR011936">
    <property type="entry name" value="Myxo_disulph_rpt"/>
</dbReference>
<dbReference type="SMART" id="SM00004">
    <property type="entry name" value="NL"/>
    <property type="match status" value="2"/>
</dbReference>
<dbReference type="CDD" id="cd00033">
    <property type="entry name" value="CCP"/>
    <property type="match status" value="2"/>
</dbReference>
<evidence type="ECO:0000256" key="3">
    <source>
        <dbReference type="ARBA" id="ARBA00022737"/>
    </source>
</evidence>
<dbReference type="Pfam" id="PF00084">
    <property type="entry name" value="Sushi"/>
    <property type="match status" value="2"/>
</dbReference>